<keyword evidence="2" id="KW-1185">Reference proteome</keyword>
<dbReference type="OrthoDB" id="2001618at2759"/>
<dbReference type="AlphaFoldDB" id="A0A9Q0GKY3"/>
<evidence type="ECO:0000313" key="1">
    <source>
        <dbReference type="EMBL" id="KAJ4945378.1"/>
    </source>
</evidence>
<proteinExistence type="predicted"/>
<organism evidence="1 2">
    <name type="scientific">Protea cynaroides</name>
    <dbReference type="NCBI Taxonomy" id="273540"/>
    <lineage>
        <taxon>Eukaryota</taxon>
        <taxon>Viridiplantae</taxon>
        <taxon>Streptophyta</taxon>
        <taxon>Embryophyta</taxon>
        <taxon>Tracheophyta</taxon>
        <taxon>Spermatophyta</taxon>
        <taxon>Magnoliopsida</taxon>
        <taxon>Proteales</taxon>
        <taxon>Proteaceae</taxon>
        <taxon>Protea</taxon>
    </lineage>
</organism>
<gene>
    <name evidence="1" type="ORF">NE237_016346</name>
</gene>
<evidence type="ECO:0000313" key="2">
    <source>
        <dbReference type="Proteomes" id="UP001141806"/>
    </source>
</evidence>
<protein>
    <submittedName>
        <fullName evidence="1">Uncharacterized protein</fullName>
    </submittedName>
</protein>
<dbReference type="Proteomes" id="UP001141806">
    <property type="component" value="Unassembled WGS sequence"/>
</dbReference>
<sequence length="295" mass="33237">MECHTFESESSEKTEGDHRSAPAFFACLERTASEASGVRDSERVNPHLPFSSFSGSSISDDFVLSRCGFSLCILSFVFRPNSCNQAWTKDLKVTSSSYDLKLDSAYTKNYVLACLVTVHQNNCPRLLDRARDAHSLKSKSGLSPLQHVIYFLASPFSEISLFSYQIFLHTFAAFFIMLFHPSGMFDLVTRPVDGDTATFGDVIFSYSLVLVAERSAPMFWLWEVFPFSSAVRLPSRTPGILEAEHAQKMPKAFSFDQSTVRRVKRLQRLAKENQSSTPTKERDRSHLGQMPILLV</sequence>
<accession>A0A9Q0GKY3</accession>
<comment type="caution">
    <text evidence="1">The sequence shown here is derived from an EMBL/GenBank/DDBJ whole genome shotgun (WGS) entry which is preliminary data.</text>
</comment>
<reference evidence="1" key="1">
    <citation type="journal article" date="2023" name="Plant J.">
        <title>The genome of the king protea, Protea cynaroides.</title>
        <authorList>
            <person name="Chang J."/>
            <person name="Duong T.A."/>
            <person name="Schoeman C."/>
            <person name="Ma X."/>
            <person name="Roodt D."/>
            <person name="Barker N."/>
            <person name="Li Z."/>
            <person name="Van de Peer Y."/>
            <person name="Mizrachi E."/>
        </authorList>
    </citation>
    <scope>NUCLEOTIDE SEQUENCE</scope>
    <source>
        <tissue evidence="1">Young leaves</tissue>
    </source>
</reference>
<dbReference type="EMBL" id="JAMYWD010001023">
    <property type="protein sequence ID" value="KAJ4945378.1"/>
    <property type="molecule type" value="Genomic_DNA"/>
</dbReference>
<name>A0A9Q0GKY3_9MAGN</name>